<proteinExistence type="predicted"/>
<evidence type="ECO:0000313" key="1">
    <source>
        <dbReference type="EMBL" id="GIY52451.1"/>
    </source>
</evidence>
<organism evidence="1 2">
    <name type="scientific">Caerostris darwini</name>
    <dbReference type="NCBI Taxonomy" id="1538125"/>
    <lineage>
        <taxon>Eukaryota</taxon>
        <taxon>Metazoa</taxon>
        <taxon>Ecdysozoa</taxon>
        <taxon>Arthropoda</taxon>
        <taxon>Chelicerata</taxon>
        <taxon>Arachnida</taxon>
        <taxon>Araneae</taxon>
        <taxon>Araneomorphae</taxon>
        <taxon>Entelegynae</taxon>
        <taxon>Araneoidea</taxon>
        <taxon>Araneidae</taxon>
        <taxon>Caerostris</taxon>
    </lineage>
</organism>
<reference evidence="1 2" key="1">
    <citation type="submission" date="2021-06" db="EMBL/GenBank/DDBJ databases">
        <title>Caerostris darwini draft genome.</title>
        <authorList>
            <person name="Kono N."/>
            <person name="Arakawa K."/>
        </authorList>
    </citation>
    <scope>NUCLEOTIDE SEQUENCE [LARGE SCALE GENOMIC DNA]</scope>
</reference>
<evidence type="ECO:0008006" key="3">
    <source>
        <dbReference type="Google" id="ProtNLM"/>
    </source>
</evidence>
<comment type="caution">
    <text evidence="1">The sequence shown here is derived from an EMBL/GenBank/DDBJ whole genome shotgun (WGS) entry which is preliminary data.</text>
</comment>
<dbReference type="EMBL" id="BPLQ01010670">
    <property type="protein sequence ID" value="GIY52451.1"/>
    <property type="molecule type" value="Genomic_DNA"/>
</dbReference>
<keyword evidence="2" id="KW-1185">Reference proteome</keyword>
<name>A0AAV4U3X1_9ARAC</name>
<evidence type="ECO:0000313" key="2">
    <source>
        <dbReference type="Proteomes" id="UP001054837"/>
    </source>
</evidence>
<dbReference type="Proteomes" id="UP001054837">
    <property type="component" value="Unassembled WGS sequence"/>
</dbReference>
<protein>
    <recommendedName>
        <fullName evidence="3">C2H2-type domain-containing protein</fullName>
    </recommendedName>
</protein>
<gene>
    <name evidence="1" type="ORF">CDAR_181211</name>
</gene>
<dbReference type="AlphaFoldDB" id="A0AAV4U3X1"/>
<sequence>MDRTCSLSHCYTSVRGVREVLPHFSELHCRRYGCEVCRKEETIMTGERHNRNPHPDRPTRAAIPNLIEQCSESNKTAAFHAASVLFRNPSIIAAGVQISRMDLSDVHISADILANACYYLPLT</sequence>
<accession>A0AAV4U3X1</accession>